<feature type="compositionally biased region" description="Basic and acidic residues" evidence="1">
    <location>
        <begin position="41"/>
        <end position="51"/>
    </location>
</feature>
<gene>
    <name evidence="3" type="ORF">SAMN05216537_1013</name>
</gene>
<feature type="compositionally biased region" description="Acidic residues" evidence="1">
    <location>
        <begin position="243"/>
        <end position="257"/>
    </location>
</feature>
<evidence type="ECO:0000256" key="2">
    <source>
        <dbReference type="SAM" id="Phobius"/>
    </source>
</evidence>
<feature type="compositionally biased region" description="Acidic residues" evidence="1">
    <location>
        <begin position="347"/>
        <end position="362"/>
    </location>
</feature>
<feature type="compositionally biased region" description="Acidic residues" evidence="1">
    <location>
        <begin position="266"/>
        <end position="275"/>
    </location>
</feature>
<feature type="region of interest" description="Disordered" evidence="1">
    <location>
        <begin position="468"/>
        <end position="542"/>
    </location>
</feature>
<keyword evidence="2" id="KW-0812">Transmembrane</keyword>
<keyword evidence="4" id="KW-1185">Reference proteome</keyword>
<feature type="region of interest" description="Disordered" evidence="1">
    <location>
        <begin position="335"/>
        <end position="395"/>
    </location>
</feature>
<keyword evidence="2" id="KW-0472">Membrane</keyword>
<reference evidence="3 4" key="1">
    <citation type="submission" date="2016-10" db="EMBL/GenBank/DDBJ databases">
        <authorList>
            <person name="de Groot N.N."/>
        </authorList>
    </citation>
    <scope>NUCLEOTIDE SEQUENCE [LARGE SCALE GENOMIC DNA]</scope>
    <source>
        <strain evidence="3 4">D15d</strain>
    </source>
</reference>
<evidence type="ECO:0000313" key="3">
    <source>
        <dbReference type="EMBL" id="SEF38531.1"/>
    </source>
</evidence>
<feature type="transmembrane region" description="Helical" evidence="2">
    <location>
        <begin position="552"/>
        <end position="573"/>
    </location>
</feature>
<keyword evidence="2" id="KW-1133">Transmembrane helix</keyword>
<protein>
    <submittedName>
        <fullName evidence="3">Uncharacterized protein</fullName>
    </submittedName>
</protein>
<feature type="compositionally biased region" description="Basic and acidic residues" evidence="1">
    <location>
        <begin position="431"/>
        <end position="440"/>
    </location>
</feature>
<feature type="compositionally biased region" description="Basic residues" evidence="1">
    <location>
        <begin position="367"/>
        <end position="381"/>
    </location>
</feature>
<dbReference type="Proteomes" id="UP000236726">
    <property type="component" value="Unassembled WGS sequence"/>
</dbReference>
<organism evidence="3 4">
    <name type="scientific">Lachnospira multipara</name>
    <dbReference type="NCBI Taxonomy" id="28051"/>
    <lineage>
        <taxon>Bacteria</taxon>
        <taxon>Bacillati</taxon>
        <taxon>Bacillota</taxon>
        <taxon>Clostridia</taxon>
        <taxon>Lachnospirales</taxon>
        <taxon>Lachnospiraceae</taxon>
        <taxon>Lachnospira</taxon>
    </lineage>
</organism>
<sequence>MPNNDEDYLNKLLQSVGADENLAKGKKASKANLSADELEEERLSREVRNAVDRNNASNKDESIEVFNDEDANSIDSINPEDFADLEGLAEDDELENELNDDFDDADLSEDDESASLIDALGDIMDGYNDSGLDLNLEDEANAVTDDDDNDEELDADDNDHEDEVSIEESEDADGDEAADDETDGDDDEAADDENDGDDDEAADDESDGDGDEAADDEASGDGDEASDDEADGDDADLSSLEDIMAETEEIDEEEAIDPEAVKDNVSEDDGLSEEEKDLKADEEIDKLLSETDLDEGMDLASNDLANDLAGEFADGELSDNEIERLVNMDLDNIIEDATSDSMSVEELFAEDDEEIREDGDEAEDRKKEKKEKKKKEKKAKKSKDEVELDDLIEETPKKPGFLAKLKDIFFESLEDEDLEEEDETKGKSKRRTDENGRILDEIDGEAGEDGAPKKGFFAKFKYRLEQWKKKQAEEEAQEEEQQAIADEEAKKAKEEKKAAAKEAKEAKKAAEKEKPKKEKKEKPKKEPKPKKPKKPKPEPKPEDILKIKPVSMIMFILFVAGVIVLLLVLINAVNYDYSSSTAKNYFNKGDYAAAYEALDGLSLNESDTTLYEQAKTILYVERQYEAYTLYLQMNDNTEALNSLIKGVIAYDKYCDAAGALGVSDEFEAAYEEILNALEDTFSIGENKAESLAEMYSSDFTEYYFVIIEYGKAAGTE</sequence>
<feature type="compositionally biased region" description="Acidic residues" evidence="1">
    <location>
        <begin position="81"/>
        <end position="113"/>
    </location>
</feature>
<feature type="compositionally biased region" description="Acidic residues" evidence="1">
    <location>
        <begin position="135"/>
        <end position="236"/>
    </location>
</feature>
<dbReference type="EMBL" id="FNUL01000001">
    <property type="protein sequence ID" value="SEF38531.1"/>
    <property type="molecule type" value="Genomic_DNA"/>
</dbReference>
<proteinExistence type="predicted"/>
<evidence type="ECO:0000256" key="1">
    <source>
        <dbReference type="SAM" id="MobiDB-lite"/>
    </source>
</evidence>
<dbReference type="RefSeq" id="WP_103951959.1">
    <property type="nucleotide sequence ID" value="NZ_FNUL01000001.1"/>
</dbReference>
<evidence type="ECO:0000313" key="4">
    <source>
        <dbReference type="Proteomes" id="UP000236726"/>
    </source>
</evidence>
<dbReference type="AlphaFoldDB" id="A0A1H5RM06"/>
<feature type="region of interest" description="Disordered" evidence="1">
    <location>
        <begin position="23"/>
        <end position="282"/>
    </location>
</feature>
<name>A0A1H5RM06_9FIRM</name>
<feature type="region of interest" description="Disordered" evidence="1">
    <location>
        <begin position="413"/>
        <end position="454"/>
    </location>
</feature>
<feature type="compositionally biased region" description="Acidic residues" evidence="1">
    <location>
        <begin position="413"/>
        <end position="423"/>
    </location>
</feature>
<feature type="compositionally biased region" description="Basic and acidic residues" evidence="1">
    <location>
        <begin position="487"/>
        <end position="526"/>
    </location>
</feature>
<accession>A0A1H5RM06</accession>